<dbReference type="EC" id="3.1.6.6" evidence="4"/>
<evidence type="ECO:0000313" key="4">
    <source>
        <dbReference type="EMBL" id="QDV42775.1"/>
    </source>
</evidence>
<dbReference type="AlphaFoldDB" id="A0A518HPK4"/>
<dbReference type="InterPro" id="IPR052701">
    <property type="entry name" value="GAG_Ulvan_Degrading_Sulfatases"/>
</dbReference>
<dbReference type="PANTHER" id="PTHR43751">
    <property type="entry name" value="SULFATASE"/>
    <property type="match status" value="1"/>
</dbReference>
<gene>
    <name evidence="4" type="primary">betC_14</name>
    <name evidence="4" type="ORF">Enr13x_26250</name>
</gene>
<dbReference type="Pfam" id="PF00884">
    <property type="entry name" value="Sulfatase"/>
    <property type="match status" value="1"/>
</dbReference>
<sequence length="504" mass="56275">MPFVLQFPHRDRIMHFPTNQIAIAAFVAIALMQTTRIDAATDRPNLVFIIADDCTFRDIGCYGGQAHTPNIDRLAEQGMKFTRCFQAAPMCSPTRHNIYTGLYPVKSGAYPNHTFAEDGTQSIVQYLKPLGYRVALSGKKHIGPQEVFPFEFSGKGNNPDMQAVDQLLSQCGESSTPFCLFACSNEPHSPWNKGDASRYPPEEVILPPYLADTPVMRETFSRYLAEITYYDGQVGQILELIDKHKMADNTLVVVVSEQGNSFPFAKWTCYGNGLQSAMIVRWPGQVKPGTVTDAMVEYVDVAPTFVEAAGGTPAEVLDGKSFVPVLTSQANTHKAFAYGIMTTRGIINGSDAYAIRTVRGWRYRLVWNLNHETKFTNACTKADYFQSMIQAGRDGDAKAAEVVRKYQHRPEYELFDCETDPLEMNNIVDDPKYAKVVARLKSELADWMKSQGDAGVQTEQDALLHQTRYKGMSREEANEAFHKRGIKAKQGQGTRAKGKKRKSP</sequence>
<feature type="domain" description="Sulfatase N-terminal" evidence="2">
    <location>
        <begin position="44"/>
        <end position="310"/>
    </location>
</feature>
<proteinExistence type="predicted"/>
<keyword evidence="4" id="KW-0378">Hydrolase</keyword>
<dbReference type="InterPro" id="IPR017850">
    <property type="entry name" value="Alkaline_phosphatase_core_sf"/>
</dbReference>
<evidence type="ECO:0000259" key="3">
    <source>
        <dbReference type="Pfam" id="PF16347"/>
    </source>
</evidence>
<dbReference type="Gene3D" id="3.40.720.10">
    <property type="entry name" value="Alkaline Phosphatase, subunit A"/>
    <property type="match status" value="1"/>
</dbReference>
<dbReference type="InterPro" id="IPR032506">
    <property type="entry name" value="SGSH_C"/>
</dbReference>
<dbReference type="KEGG" id="snep:Enr13x_26250"/>
<organism evidence="4 5">
    <name type="scientific">Stieleria neptunia</name>
    <dbReference type="NCBI Taxonomy" id="2527979"/>
    <lineage>
        <taxon>Bacteria</taxon>
        <taxon>Pseudomonadati</taxon>
        <taxon>Planctomycetota</taxon>
        <taxon>Planctomycetia</taxon>
        <taxon>Pirellulales</taxon>
        <taxon>Pirellulaceae</taxon>
        <taxon>Stieleria</taxon>
    </lineage>
</organism>
<dbReference type="EMBL" id="CP037423">
    <property type="protein sequence ID" value="QDV42775.1"/>
    <property type="molecule type" value="Genomic_DNA"/>
</dbReference>
<feature type="region of interest" description="Disordered" evidence="1">
    <location>
        <begin position="473"/>
        <end position="504"/>
    </location>
</feature>
<evidence type="ECO:0000313" key="5">
    <source>
        <dbReference type="Proteomes" id="UP000319004"/>
    </source>
</evidence>
<name>A0A518HPK4_9BACT</name>
<evidence type="ECO:0000256" key="1">
    <source>
        <dbReference type="SAM" id="MobiDB-lite"/>
    </source>
</evidence>
<protein>
    <submittedName>
        <fullName evidence="4">Choline-sulfatase</fullName>
        <ecNumber evidence="4">3.1.6.6</ecNumber>
    </submittedName>
</protein>
<dbReference type="SUPFAM" id="SSF53649">
    <property type="entry name" value="Alkaline phosphatase-like"/>
    <property type="match status" value="1"/>
</dbReference>
<feature type="compositionally biased region" description="Basic and acidic residues" evidence="1">
    <location>
        <begin position="473"/>
        <end position="482"/>
    </location>
</feature>
<dbReference type="CDD" id="cd16027">
    <property type="entry name" value="SGSH"/>
    <property type="match status" value="1"/>
</dbReference>
<dbReference type="GO" id="GO:0047753">
    <property type="term" value="F:choline-sulfatase activity"/>
    <property type="evidence" value="ECO:0007669"/>
    <property type="project" value="UniProtKB-EC"/>
</dbReference>
<dbReference type="Proteomes" id="UP000319004">
    <property type="component" value="Chromosome"/>
</dbReference>
<reference evidence="4 5" key="1">
    <citation type="submission" date="2019-03" db="EMBL/GenBank/DDBJ databases">
        <title>Deep-cultivation of Planctomycetes and their phenomic and genomic characterization uncovers novel biology.</title>
        <authorList>
            <person name="Wiegand S."/>
            <person name="Jogler M."/>
            <person name="Boedeker C."/>
            <person name="Pinto D."/>
            <person name="Vollmers J."/>
            <person name="Rivas-Marin E."/>
            <person name="Kohn T."/>
            <person name="Peeters S.H."/>
            <person name="Heuer A."/>
            <person name="Rast P."/>
            <person name="Oberbeckmann S."/>
            <person name="Bunk B."/>
            <person name="Jeske O."/>
            <person name="Meyerdierks A."/>
            <person name="Storesund J.E."/>
            <person name="Kallscheuer N."/>
            <person name="Luecker S."/>
            <person name="Lage O.M."/>
            <person name="Pohl T."/>
            <person name="Merkel B.J."/>
            <person name="Hornburger P."/>
            <person name="Mueller R.-W."/>
            <person name="Bruemmer F."/>
            <person name="Labrenz M."/>
            <person name="Spormann A.M."/>
            <person name="Op den Camp H."/>
            <person name="Overmann J."/>
            <person name="Amann R."/>
            <person name="Jetten M.S.M."/>
            <person name="Mascher T."/>
            <person name="Medema M.H."/>
            <person name="Devos D.P."/>
            <person name="Kaster A.-K."/>
            <person name="Ovreas L."/>
            <person name="Rohde M."/>
            <person name="Galperin M.Y."/>
            <person name="Jogler C."/>
        </authorList>
    </citation>
    <scope>NUCLEOTIDE SEQUENCE [LARGE SCALE GENOMIC DNA]</scope>
    <source>
        <strain evidence="4 5">Enr13</strain>
    </source>
</reference>
<dbReference type="InterPro" id="IPR000917">
    <property type="entry name" value="Sulfatase_N"/>
</dbReference>
<dbReference type="Pfam" id="PF16347">
    <property type="entry name" value="SGSH_C"/>
    <property type="match status" value="1"/>
</dbReference>
<accession>A0A518HPK4</accession>
<feature type="domain" description="N-sulphoglucosamine sulphohydrolase C-terminal" evidence="3">
    <location>
        <begin position="402"/>
        <end position="447"/>
    </location>
</feature>
<keyword evidence="5" id="KW-1185">Reference proteome</keyword>
<dbReference type="PANTHER" id="PTHR43751:SF1">
    <property type="entry name" value="SULFATASE ATSG-RELATED"/>
    <property type="match status" value="1"/>
</dbReference>
<evidence type="ECO:0000259" key="2">
    <source>
        <dbReference type="Pfam" id="PF00884"/>
    </source>
</evidence>